<feature type="region of interest" description="Disordered" evidence="8">
    <location>
        <begin position="1"/>
        <end position="31"/>
    </location>
</feature>
<evidence type="ECO:0000256" key="4">
    <source>
        <dbReference type="ARBA" id="ARBA00022989"/>
    </source>
</evidence>
<sequence length="164" mass="18678">MDLEEANGNLLADDTRNVSPQRGTPMTDDRVSSSDLVTLNVSGLRFQTFERTLARFPSTLLGNKAKREKYYVQDLNEYFFDRHRSTFVMKALVSHLNLNSVLSASVSIIHHEVAFACLTNARICYEMLYSGTTTGTEVLNENDPFTQVEAAYEKFHVIIQNLYR</sequence>
<dbReference type="OrthoDB" id="5864281at2759"/>
<evidence type="ECO:0000256" key="1">
    <source>
        <dbReference type="ARBA" id="ARBA00004141"/>
    </source>
</evidence>
<feature type="domain" description="Potassium channel tetramerisation-type BTB" evidence="9">
    <location>
        <begin position="37"/>
        <end position="119"/>
    </location>
</feature>
<keyword evidence="2" id="KW-0813">Transport</keyword>
<proteinExistence type="predicted"/>
<evidence type="ECO:0000313" key="11">
    <source>
        <dbReference type="Proteomes" id="UP000054047"/>
    </source>
</evidence>
<evidence type="ECO:0000313" key="10">
    <source>
        <dbReference type="EMBL" id="KIH45867.1"/>
    </source>
</evidence>
<dbReference type="PANTHER" id="PTHR11537">
    <property type="entry name" value="VOLTAGE-GATED POTASSIUM CHANNEL"/>
    <property type="match status" value="1"/>
</dbReference>
<keyword evidence="5" id="KW-0406">Ion transport</keyword>
<dbReference type="Proteomes" id="UP000054047">
    <property type="component" value="Unassembled WGS sequence"/>
</dbReference>
<accession>A0A0C2C886</accession>
<keyword evidence="11" id="KW-1185">Reference proteome</keyword>
<dbReference type="GO" id="GO:0005249">
    <property type="term" value="F:voltage-gated potassium channel activity"/>
    <property type="evidence" value="ECO:0007669"/>
    <property type="project" value="InterPro"/>
</dbReference>
<protein>
    <submittedName>
        <fullName evidence="10">K+ channel tetramerization domain protein</fullName>
    </submittedName>
</protein>
<evidence type="ECO:0000256" key="7">
    <source>
        <dbReference type="ARBA" id="ARBA00023303"/>
    </source>
</evidence>
<dbReference type="InterPro" id="IPR003131">
    <property type="entry name" value="T1-type_BTB"/>
</dbReference>
<keyword evidence="3" id="KW-0812">Transmembrane</keyword>
<evidence type="ECO:0000256" key="3">
    <source>
        <dbReference type="ARBA" id="ARBA00022692"/>
    </source>
</evidence>
<evidence type="ECO:0000256" key="2">
    <source>
        <dbReference type="ARBA" id="ARBA00022448"/>
    </source>
</evidence>
<dbReference type="GO" id="GO:0008076">
    <property type="term" value="C:voltage-gated potassium channel complex"/>
    <property type="evidence" value="ECO:0007669"/>
    <property type="project" value="InterPro"/>
</dbReference>
<evidence type="ECO:0000256" key="6">
    <source>
        <dbReference type="ARBA" id="ARBA00023136"/>
    </source>
</evidence>
<reference evidence="10 11" key="1">
    <citation type="submission" date="2013-12" db="EMBL/GenBank/DDBJ databases">
        <title>Draft genome of the parsitic nematode Ancylostoma duodenale.</title>
        <authorList>
            <person name="Mitreva M."/>
        </authorList>
    </citation>
    <scope>NUCLEOTIDE SEQUENCE [LARGE SCALE GENOMIC DNA]</scope>
    <source>
        <strain evidence="10 11">Zhejiang</strain>
    </source>
</reference>
<dbReference type="PANTHER" id="PTHR11537:SF254">
    <property type="entry name" value="POTASSIUM VOLTAGE-GATED CHANNEL PROTEIN SHAB"/>
    <property type="match status" value="1"/>
</dbReference>
<keyword evidence="6" id="KW-0472">Membrane</keyword>
<gene>
    <name evidence="10" type="ORF">ANCDUO_24085</name>
</gene>
<dbReference type="Pfam" id="PF02214">
    <property type="entry name" value="BTB_2"/>
    <property type="match status" value="1"/>
</dbReference>
<dbReference type="AlphaFoldDB" id="A0A0C2C886"/>
<feature type="non-terminal residue" evidence="10">
    <location>
        <position position="164"/>
    </location>
</feature>
<dbReference type="InterPro" id="IPR011333">
    <property type="entry name" value="SKP1/BTB/POZ_sf"/>
</dbReference>
<dbReference type="SUPFAM" id="SSF54695">
    <property type="entry name" value="POZ domain"/>
    <property type="match status" value="1"/>
</dbReference>
<keyword evidence="4" id="KW-1133">Transmembrane helix</keyword>
<evidence type="ECO:0000259" key="9">
    <source>
        <dbReference type="Pfam" id="PF02214"/>
    </source>
</evidence>
<organism evidence="10 11">
    <name type="scientific">Ancylostoma duodenale</name>
    <dbReference type="NCBI Taxonomy" id="51022"/>
    <lineage>
        <taxon>Eukaryota</taxon>
        <taxon>Metazoa</taxon>
        <taxon>Ecdysozoa</taxon>
        <taxon>Nematoda</taxon>
        <taxon>Chromadorea</taxon>
        <taxon>Rhabditida</taxon>
        <taxon>Rhabditina</taxon>
        <taxon>Rhabditomorpha</taxon>
        <taxon>Strongyloidea</taxon>
        <taxon>Ancylostomatidae</taxon>
        <taxon>Ancylostomatinae</taxon>
        <taxon>Ancylostoma</taxon>
    </lineage>
</organism>
<evidence type="ECO:0000256" key="5">
    <source>
        <dbReference type="ARBA" id="ARBA00023065"/>
    </source>
</evidence>
<dbReference type="GO" id="GO:0001508">
    <property type="term" value="P:action potential"/>
    <property type="evidence" value="ECO:0007669"/>
    <property type="project" value="TreeGrafter"/>
</dbReference>
<dbReference type="Gene3D" id="3.30.710.10">
    <property type="entry name" value="Potassium Channel Kv1.1, Chain A"/>
    <property type="match status" value="1"/>
</dbReference>
<comment type="subcellular location">
    <subcellularLocation>
        <location evidence="1">Membrane</location>
        <topology evidence="1">Multi-pass membrane protein</topology>
    </subcellularLocation>
</comment>
<dbReference type="GO" id="GO:0051260">
    <property type="term" value="P:protein homooligomerization"/>
    <property type="evidence" value="ECO:0007669"/>
    <property type="project" value="InterPro"/>
</dbReference>
<keyword evidence="7 10" id="KW-0407">Ion channel</keyword>
<dbReference type="InterPro" id="IPR028325">
    <property type="entry name" value="VG_K_chnl"/>
</dbReference>
<dbReference type="EMBL" id="KN770882">
    <property type="protein sequence ID" value="KIH45867.1"/>
    <property type="molecule type" value="Genomic_DNA"/>
</dbReference>
<name>A0A0C2C886_9BILA</name>
<evidence type="ECO:0000256" key="8">
    <source>
        <dbReference type="SAM" id="MobiDB-lite"/>
    </source>
</evidence>